<reference evidence="1" key="1">
    <citation type="submission" date="2020-06" db="EMBL/GenBank/DDBJ databases">
        <authorList>
            <person name="Dong N."/>
        </authorList>
    </citation>
    <scope>NUCLEOTIDE SEQUENCE</scope>
    <source>
        <strain evidence="1">R655-4</strain>
    </source>
</reference>
<dbReference type="AlphaFoldDB" id="A0AAJ1QGH4"/>
<proteinExistence type="predicted"/>
<comment type="caution">
    <text evidence="1">The sequence shown here is derived from an EMBL/GenBank/DDBJ whole genome shotgun (WGS) entry which is preliminary data.</text>
</comment>
<dbReference type="EMBL" id="JACAGJ010000008">
    <property type="protein sequence ID" value="MDM1073658.1"/>
    <property type="molecule type" value="Genomic_DNA"/>
</dbReference>
<dbReference type="InterPro" id="IPR036619">
    <property type="entry name" value="NinB_sf"/>
</dbReference>
<protein>
    <submittedName>
        <fullName evidence="1">Recombination protein NinB</fullName>
    </submittedName>
</protein>
<dbReference type="SUPFAM" id="SSF103370">
    <property type="entry name" value="NinB"/>
    <property type="match status" value="1"/>
</dbReference>
<dbReference type="Proteomes" id="UP001170959">
    <property type="component" value="Unassembled WGS sequence"/>
</dbReference>
<sequence>MIYNTSNPVERQKAITRIKKLLDNNSVIEIVEKKPTRTIKQNRYLHLILGFFASETGYTLEEVKQEIFKKIVNPALFYEGEIGELVSIQRWRSTADLDTLEMTQAIEKFRDYSSAEAGIYLPSPDEKDFLLQIEIELKNNQII</sequence>
<accession>A0AAJ1QGH4</accession>
<gene>
    <name evidence="1" type="ORF">HX001_14305</name>
</gene>
<dbReference type="Gene3D" id="1.10.3790.10">
    <property type="entry name" value="NinB"/>
    <property type="match status" value="1"/>
</dbReference>
<evidence type="ECO:0000313" key="1">
    <source>
        <dbReference type="EMBL" id="MDM1073658.1"/>
    </source>
</evidence>
<organism evidence="1 2">
    <name type="scientific">Empedobacter brevis</name>
    <dbReference type="NCBI Taxonomy" id="247"/>
    <lineage>
        <taxon>Bacteria</taxon>
        <taxon>Pseudomonadati</taxon>
        <taxon>Bacteroidota</taxon>
        <taxon>Flavobacteriia</taxon>
        <taxon>Flavobacteriales</taxon>
        <taxon>Weeksellaceae</taxon>
        <taxon>Empedobacter</taxon>
    </lineage>
</organism>
<dbReference type="RefSeq" id="WP_286494102.1">
    <property type="nucleotide sequence ID" value="NZ_JACAGJ010000008.1"/>
</dbReference>
<evidence type="ECO:0000313" key="2">
    <source>
        <dbReference type="Proteomes" id="UP001170959"/>
    </source>
</evidence>
<reference evidence="1" key="2">
    <citation type="journal article" date="2022" name="Sci. Total Environ.">
        <title>Prevalence, transmission, and molecular epidemiology of tet(X)-positive bacteria among humans, animals, and environmental niches in China: An epidemiological, and genomic-based study.</title>
        <authorList>
            <person name="Dong N."/>
            <person name="Zeng Y."/>
            <person name="Cai C."/>
            <person name="Sun C."/>
            <person name="Lu J."/>
            <person name="Liu C."/>
            <person name="Zhou H."/>
            <person name="Sun Q."/>
            <person name="Shu L."/>
            <person name="Wang H."/>
            <person name="Wang Y."/>
            <person name="Wang S."/>
            <person name="Wu C."/>
            <person name="Chan E.W."/>
            <person name="Chen G."/>
            <person name="Shen Z."/>
            <person name="Chen S."/>
            <person name="Zhang R."/>
        </authorList>
    </citation>
    <scope>NUCLEOTIDE SEQUENCE</scope>
    <source>
        <strain evidence="1">R655-4</strain>
    </source>
</reference>
<name>A0AAJ1QGH4_9FLAO</name>